<dbReference type="PROSITE" id="PS00143">
    <property type="entry name" value="INSULINASE"/>
    <property type="match status" value="1"/>
</dbReference>
<reference evidence="12" key="2">
    <citation type="journal article" date="2021" name="PeerJ">
        <title>Extensive microbial diversity within the chicken gut microbiome revealed by metagenomics and culture.</title>
        <authorList>
            <person name="Gilroy R."/>
            <person name="Ravi A."/>
            <person name="Getino M."/>
            <person name="Pursley I."/>
            <person name="Horton D.L."/>
            <person name="Alikhan N.F."/>
            <person name="Baker D."/>
            <person name="Gharbi K."/>
            <person name="Hall N."/>
            <person name="Watson M."/>
            <person name="Adriaenssens E.M."/>
            <person name="Foster-Nyarko E."/>
            <person name="Jarju S."/>
            <person name="Secka A."/>
            <person name="Antonio M."/>
            <person name="Oren A."/>
            <person name="Chaudhuri R.R."/>
            <person name="La Ragione R."/>
            <person name="Hildebrand F."/>
            <person name="Pallen M.J."/>
        </authorList>
    </citation>
    <scope>NUCLEOTIDE SEQUENCE</scope>
    <source>
        <strain evidence="12">B1-13419</strain>
    </source>
</reference>
<dbReference type="InterPro" id="IPR050626">
    <property type="entry name" value="Peptidase_M16"/>
</dbReference>
<keyword evidence="4" id="KW-0479">Metal-binding</keyword>
<dbReference type="PANTHER" id="PTHR43690">
    <property type="entry name" value="NARDILYSIN"/>
    <property type="match status" value="1"/>
</dbReference>
<reference evidence="12" key="1">
    <citation type="submission" date="2020-10" db="EMBL/GenBank/DDBJ databases">
        <authorList>
            <person name="Gilroy R."/>
        </authorList>
    </citation>
    <scope>NUCLEOTIDE SEQUENCE</scope>
    <source>
        <strain evidence="12">B1-13419</strain>
    </source>
</reference>
<evidence type="ECO:0000256" key="8">
    <source>
        <dbReference type="RuleBase" id="RU004447"/>
    </source>
</evidence>
<dbReference type="AlphaFoldDB" id="A0A9D9NIP5"/>
<feature type="chain" id="PRO_5039721047" evidence="9">
    <location>
        <begin position="26"/>
        <end position="848"/>
    </location>
</feature>
<dbReference type="GO" id="GO:0004222">
    <property type="term" value="F:metalloendopeptidase activity"/>
    <property type="evidence" value="ECO:0007669"/>
    <property type="project" value="InterPro"/>
</dbReference>
<comment type="similarity">
    <text evidence="2 8">Belongs to the peptidase M16 family.</text>
</comment>
<evidence type="ECO:0000256" key="6">
    <source>
        <dbReference type="ARBA" id="ARBA00022833"/>
    </source>
</evidence>
<comment type="cofactor">
    <cofactor evidence="1">
        <name>Zn(2+)</name>
        <dbReference type="ChEBI" id="CHEBI:29105"/>
    </cofactor>
</comment>
<feature type="domain" description="Peptidase M16 C-terminal" evidence="11">
    <location>
        <begin position="206"/>
        <end position="268"/>
    </location>
</feature>
<dbReference type="PANTHER" id="PTHR43690:SF17">
    <property type="entry name" value="PROTEIN YHJJ"/>
    <property type="match status" value="1"/>
</dbReference>
<evidence type="ECO:0000256" key="1">
    <source>
        <dbReference type="ARBA" id="ARBA00001947"/>
    </source>
</evidence>
<sequence>MKYRFVKGLLWLMAAAVMLQTRAYARDVSPADSVKLPENFVCGTLDNGLSYILVHNDSPSRMVECRLMFRAGSVLEDSDSRGAAHFLEHMAFGGTKHFPDRKLVEYIESLGVQYGYGINAYTGYDRTIYMFSVPTDIPRSLDNAMLIMEDWLTGIILDEEDVDEEKGIILSELHNYEVGDNFYDLKMGCGKYSEGIPLGTNLDIMKITPEILRDFHSRWYTLSQATVVMVGDIDTDIVRKKIEKKLGKLAPSSSPDYREFPMEYAPGTSYAQVEDTLKRGTLLEVFIPHKAVMRKTMGDALESARRSMLVRAVSSRFDDAEIPASVSNSWYLADTDHFIISVEGDGRNDVLSGLSDALVELRRISDEGFCEDEMSAIRADFMKSFSHGSRFRDRRSTEICASIEDVVLFGDCDVTDPQQYAWLKSRLEETDSEDLQSMLKSWLEAAETSRLAAYVYNPDKTSPASAEAVDSVWNAASAAEYDSYVYVTEESEPEPEMTPVPSWLTEDHPFDSSMIASRTDYPQSGIEEVILQNGFRFVLRPTDDEEDRLQMHIFAPGGLSAVPEEDYPLYEGLAGYMELGGIEGLDDYEYGSILAENGLGILVAMGGYWHEVIASGPSANQKLLLNLVKRKMTAPRLNYEDFEELIAGEKENFGEESYLTKLMKTDWSRQLGMKVDSLMGNVMYGRREATVEDLDRMSLDDMASMYRKLYSNPDGMTCVICGSFDPDSLLAAAVPLFGTMESAGSPNAMGESHFSLPSQRRMLEFPQVNDSQISFDYLQFGHYEPSLKNTLKLKLVRDVIRDRLITVLRERESLVYSPYISLYSKVFDDGIYYFDINAAVSPENTAKA</sequence>
<evidence type="ECO:0000256" key="3">
    <source>
        <dbReference type="ARBA" id="ARBA00022670"/>
    </source>
</evidence>
<evidence type="ECO:0000313" key="12">
    <source>
        <dbReference type="EMBL" id="MBO8475081.1"/>
    </source>
</evidence>
<evidence type="ECO:0000256" key="9">
    <source>
        <dbReference type="SAM" id="SignalP"/>
    </source>
</evidence>
<keyword evidence="9" id="KW-0732">Signal</keyword>
<gene>
    <name evidence="12" type="ORF">IAB91_07325</name>
</gene>
<evidence type="ECO:0000313" key="13">
    <source>
        <dbReference type="Proteomes" id="UP000823757"/>
    </source>
</evidence>
<evidence type="ECO:0000256" key="5">
    <source>
        <dbReference type="ARBA" id="ARBA00022801"/>
    </source>
</evidence>
<feature type="domain" description="Peptidase M16 N-terminal" evidence="10">
    <location>
        <begin position="52"/>
        <end position="177"/>
    </location>
</feature>
<evidence type="ECO:0000256" key="7">
    <source>
        <dbReference type="ARBA" id="ARBA00023049"/>
    </source>
</evidence>
<dbReference type="GO" id="GO:0006508">
    <property type="term" value="P:proteolysis"/>
    <property type="evidence" value="ECO:0007669"/>
    <property type="project" value="UniProtKB-KW"/>
</dbReference>
<evidence type="ECO:0000259" key="11">
    <source>
        <dbReference type="Pfam" id="PF05193"/>
    </source>
</evidence>
<dbReference type="InterPro" id="IPR011765">
    <property type="entry name" value="Pept_M16_N"/>
</dbReference>
<evidence type="ECO:0000256" key="4">
    <source>
        <dbReference type="ARBA" id="ARBA00022723"/>
    </source>
</evidence>
<feature type="signal peptide" evidence="9">
    <location>
        <begin position="1"/>
        <end position="25"/>
    </location>
</feature>
<dbReference type="InterPro" id="IPR001431">
    <property type="entry name" value="Pept_M16_Zn_BS"/>
</dbReference>
<name>A0A9D9NIP5_9BACT</name>
<dbReference type="SUPFAM" id="SSF63411">
    <property type="entry name" value="LuxS/MPP-like metallohydrolase"/>
    <property type="match status" value="2"/>
</dbReference>
<keyword evidence="3" id="KW-0645">Protease</keyword>
<evidence type="ECO:0000259" key="10">
    <source>
        <dbReference type="Pfam" id="PF00675"/>
    </source>
</evidence>
<protein>
    <submittedName>
        <fullName evidence="12">Insulinase family protein</fullName>
    </submittedName>
</protein>
<dbReference type="GO" id="GO:0046872">
    <property type="term" value="F:metal ion binding"/>
    <property type="evidence" value="ECO:0007669"/>
    <property type="project" value="UniProtKB-KW"/>
</dbReference>
<dbReference type="Pfam" id="PF00675">
    <property type="entry name" value="Peptidase_M16"/>
    <property type="match status" value="1"/>
</dbReference>
<keyword evidence="7" id="KW-0482">Metalloprotease</keyword>
<keyword evidence="5" id="KW-0378">Hydrolase</keyword>
<dbReference type="InterPro" id="IPR007863">
    <property type="entry name" value="Peptidase_M16_C"/>
</dbReference>
<dbReference type="Proteomes" id="UP000823757">
    <property type="component" value="Unassembled WGS sequence"/>
</dbReference>
<proteinExistence type="inferred from homology"/>
<organism evidence="12 13">
    <name type="scientific">Candidatus Cryptobacteroides faecigallinarum</name>
    <dbReference type="NCBI Taxonomy" id="2840763"/>
    <lineage>
        <taxon>Bacteria</taxon>
        <taxon>Pseudomonadati</taxon>
        <taxon>Bacteroidota</taxon>
        <taxon>Bacteroidia</taxon>
        <taxon>Bacteroidales</taxon>
        <taxon>Candidatus Cryptobacteroides</taxon>
    </lineage>
</organism>
<accession>A0A9D9NIP5</accession>
<dbReference type="InterPro" id="IPR011249">
    <property type="entry name" value="Metalloenz_LuxS/M16"/>
</dbReference>
<keyword evidence="6" id="KW-0862">Zinc</keyword>
<feature type="domain" description="Peptidase M16 C-terminal" evidence="11">
    <location>
        <begin position="697"/>
        <end position="847"/>
    </location>
</feature>
<comment type="caution">
    <text evidence="12">The sequence shown here is derived from an EMBL/GenBank/DDBJ whole genome shotgun (WGS) entry which is preliminary data.</text>
</comment>
<dbReference type="Pfam" id="PF05193">
    <property type="entry name" value="Peptidase_M16_C"/>
    <property type="match status" value="2"/>
</dbReference>
<dbReference type="Gene3D" id="3.30.830.10">
    <property type="entry name" value="Metalloenzyme, LuxS/M16 peptidase-like"/>
    <property type="match status" value="3"/>
</dbReference>
<feature type="non-terminal residue" evidence="12">
    <location>
        <position position="848"/>
    </location>
</feature>
<dbReference type="EMBL" id="JADIMD010000109">
    <property type="protein sequence ID" value="MBO8475081.1"/>
    <property type="molecule type" value="Genomic_DNA"/>
</dbReference>
<evidence type="ECO:0000256" key="2">
    <source>
        <dbReference type="ARBA" id="ARBA00007261"/>
    </source>
</evidence>